<reference evidence="2 3" key="1">
    <citation type="submission" date="2023-01" db="EMBL/GenBank/DDBJ databases">
        <title>Analysis of 21 Apiospora genomes using comparative genomics revels a genus with tremendous synthesis potential of carbohydrate active enzymes and secondary metabolites.</title>
        <authorList>
            <person name="Sorensen T."/>
        </authorList>
    </citation>
    <scope>NUCLEOTIDE SEQUENCE [LARGE SCALE GENOMIC DNA]</scope>
    <source>
        <strain evidence="2 3">CBS 20057</strain>
    </source>
</reference>
<name>A0ABR1R6Q0_9PEZI</name>
<proteinExistence type="predicted"/>
<dbReference type="EMBL" id="JAQQWI010000018">
    <property type="protein sequence ID" value="KAK8001202.1"/>
    <property type="molecule type" value="Genomic_DNA"/>
</dbReference>
<evidence type="ECO:0000256" key="1">
    <source>
        <dbReference type="SAM" id="MobiDB-lite"/>
    </source>
</evidence>
<organism evidence="2 3">
    <name type="scientific">Apiospora marii</name>
    <dbReference type="NCBI Taxonomy" id="335849"/>
    <lineage>
        <taxon>Eukaryota</taxon>
        <taxon>Fungi</taxon>
        <taxon>Dikarya</taxon>
        <taxon>Ascomycota</taxon>
        <taxon>Pezizomycotina</taxon>
        <taxon>Sordariomycetes</taxon>
        <taxon>Xylariomycetidae</taxon>
        <taxon>Amphisphaeriales</taxon>
        <taxon>Apiosporaceae</taxon>
        <taxon>Apiospora</taxon>
    </lineage>
</organism>
<evidence type="ECO:0000313" key="3">
    <source>
        <dbReference type="Proteomes" id="UP001396898"/>
    </source>
</evidence>
<feature type="compositionally biased region" description="Acidic residues" evidence="1">
    <location>
        <begin position="373"/>
        <end position="397"/>
    </location>
</feature>
<protein>
    <submittedName>
        <fullName evidence="2">Uncharacterized protein</fullName>
    </submittedName>
</protein>
<accession>A0ABR1R6Q0</accession>
<gene>
    <name evidence="2" type="ORF">PG991_013424</name>
</gene>
<sequence>MREIDSRLYKRQLDFLRTLRRKPALGGYVIELHWTAVYMPDEVDETELQSHLQPCAVEYEEGVWGFSYNKLYHQLRKEFDFNSCNSYLWETFALMDQIRLVDIAFMDEYEREADPPPPRLFSSAQSIRLTGISSRYLIKSLLGSVEPEHLRHLHLNNLIEFAEVEGVREGTTLREKGKIQPFPRTVNSAAGPMRTHLTPFIGKWTSLETLVIDTVGEPTPGCSGIASAAIEEGRYRELGTFIRSVSPTLRVLHFQQGLNGSNHGFRNGSLRCPQFTIPYPDGTRPMDLRFHRHILPAIAESAWPNLRKLELYGVASYSYRPGNESRIENVPLSVTDQGRIRRAVGDEVELDIRADAMKHFWVAEPSATGIREIEEDNYTSPDEYEDESEEEAEDDEN</sequence>
<comment type="caution">
    <text evidence="2">The sequence shown here is derived from an EMBL/GenBank/DDBJ whole genome shotgun (WGS) entry which is preliminary data.</text>
</comment>
<evidence type="ECO:0000313" key="2">
    <source>
        <dbReference type="EMBL" id="KAK8001202.1"/>
    </source>
</evidence>
<keyword evidence="3" id="KW-1185">Reference proteome</keyword>
<dbReference type="Proteomes" id="UP001396898">
    <property type="component" value="Unassembled WGS sequence"/>
</dbReference>
<feature type="region of interest" description="Disordered" evidence="1">
    <location>
        <begin position="371"/>
        <end position="397"/>
    </location>
</feature>